<sequence length="270" mass="31282">YLCWIFLFLLGAVIALIPLLILFLKKAKCETPGPDQPPAWNASDYQSNADYYKTVQLHDFTQDDNLRIDRISSPVYSRSGKTIIFLRQQFHMPDSNSSSTTIHWLDLESLKTAQLTRPVWGTNDQQIYWADDNTVLFLSNRAKSGLTQLFQLTIPTTIPTEFLEPYQITDYPLNIDNLLVNKQGSLVAFSCQVYPKSNMDETVQKQLQWNENGRRVYEFDKLFIRHWDEYMTGVRNHPFLMSIKKGEDGKYKTTSKPIDVMFDLDSDSPT</sequence>
<dbReference type="Proteomes" id="UP000663829">
    <property type="component" value="Unassembled WGS sequence"/>
</dbReference>
<keyword evidence="1" id="KW-1133">Transmembrane helix</keyword>
<dbReference type="AlphaFoldDB" id="A0A816EHM3"/>
<dbReference type="SUPFAM" id="SSF82171">
    <property type="entry name" value="DPP6 N-terminal domain-like"/>
    <property type="match status" value="1"/>
</dbReference>
<protein>
    <submittedName>
        <fullName evidence="2">Uncharacterized protein</fullName>
    </submittedName>
</protein>
<dbReference type="Proteomes" id="UP000681722">
    <property type="component" value="Unassembled WGS sequence"/>
</dbReference>
<keyword evidence="1" id="KW-0472">Membrane</keyword>
<evidence type="ECO:0000256" key="1">
    <source>
        <dbReference type="SAM" id="Phobius"/>
    </source>
</evidence>
<reference evidence="2" key="1">
    <citation type="submission" date="2021-02" db="EMBL/GenBank/DDBJ databases">
        <authorList>
            <person name="Nowell W R."/>
        </authorList>
    </citation>
    <scope>NUCLEOTIDE SEQUENCE</scope>
</reference>
<proteinExistence type="predicted"/>
<dbReference type="InterPro" id="IPR011042">
    <property type="entry name" value="6-blade_b-propeller_TolB-like"/>
</dbReference>
<organism evidence="2 4">
    <name type="scientific">Didymodactylos carnosus</name>
    <dbReference type="NCBI Taxonomy" id="1234261"/>
    <lineage>
        <taxon>Eukaryota</taxon>
        <taxon>Metazoa</taxon>
        <taxon>Spiralia</taxon>
        <taxon>Gnathifera</taxon>
        <taxon>Rotifera</taxon>
        <taxon>Eurotatoria</taxon>
        <taxon>Bdelloidea</taxon>
        <taxon>Philodinida</taxon>
        <taxon>Philodinidae</taxon>
        <taxon>Didymodactylos</taxon>
    </lineage>
</organism>
<dbReference type="OrthoDB" id="10062162at2759"/>
<keyword evidence="1" id="KW-0812">Transmembrane</keyword>
<dbReference type="EMBL" id="CAJOBC010121392">
    <property type="protein sequence ID" value="CAF4575931.1"/>
    <property type="molecule type" value="Genomic_DNA"/>
</dbReference>
<evidence type="ECO:0000313" key="2">
    <source>
        <dbReference type="EMBL" id="CAF1649816.1"/>
    </source>
</evidence>
<dbReference type="EMBL" id="CAJNOQ010050931">
    <property type="protein sequence ID" value="CAF1649816.1"/>
    <property type="molecule type" value="Genomic_DNA"/>
</dbReference>
<keyword evidence="4" id="KW-1185">Reference proteome</keyword>
<evidence type="ECO:0000313" key="4">
    <source>
        <dbReference type="Proteomes" id="UP000663829"/>
    </source>
</evidence>
<evidence type="ECO:0000313" key="3">
    <source>
        <dbReference type="EMBL" id="CAF4575931.1"/>
    </source>
</evidence>
<dbReference type="Gene3D" id="2.120.10.30">
    <property type="entry name" value="TolB, C-terminal domain"/>
    <property type="match status" value="1"/>
</dbReference>
<feature type="non-terminal residue" evidence="2">
    <location>
        <position position="270"/>
    </location>
</feature>
<accession>A0A816EHM3</accession>
<feature type="transmembrane region" description="Helical" evidence="1">
    <location>
        <begin position="6"/>
        <end position="24"/>
    </location>
</feature>
<gene>
    <name evidence="2" type="ORF">GPM918_LOCUS45447</name>
    <name evidence="3" type="ORF">SRO942_LOCUS47955</name>
</gene>
<feature type="non-terminal residue" evidence="2">
    <location>
        <position position="1"/>
    </location>
</feature>
<name>A0A816EHM3_9BILA</name>
<comment type="caution">
    <text evidence="2">The sequence shown here is derived from an EMBL/GenBank/DDBJ whole genome shotgun (WGS) entry which is preliminary data.</text>
</comment>